<gene>
    <name evidence="5" type="ORF">MQN93_35300</name>
</gene>
<dbReference type="InterPro" id="IPR036388">
    <property type="entry name" value="WH-like_DNA-bd_sf"/>
</dbReference>
<evidence type="ECO:0000256" key="3">
    <source>
        <dbReference type="ARBA" id="ARBA00023163"/>
    </source>
</evidence>
<reference evidence="5" key="1">
    <citation type="submission" date="2022-03" db="EMBL/GenBank/DDBJ databases">
        <title>Streptomyces 7R015 and 7R016 isolated from Barleria lupulina in Thailand.</title>
        <authorList>
            <person name="Kanchanasin P."/>
            <person name="Phongsopitanun W."/>
            <person name="Tanasupawat S."/>
        </authorList>
    </citation>
    <scope>NUCLEOTIDE SEQUENCE</scope>
    <source>
        <strain evidence="5">7R016</strain>
    </source>
</reference>
<evidence type="ECO:0000256" key="1">
    <source>
        <dbReference type="ARBA" id="ARBA00023015"/>
    </source>
</evidence>
<dbReference type="Gene3D" id="1.10.10.10">
    <property type="entry name" value="Winged helix-like DNA-binding domain superfamily/Winged helix DNA-binding domain"/>
    <property type="match status" value="1"/>
</dbReference>
<organism evidence="5 6">
    <name type="scientific">Streptomyces spinosisporus</name>
    <dbReference type="NCBI Taxonomy" id="2927582"/>
    <lineage>
        <taxon>Bacteria</taxon>
        <taxon>Bacillati</taxon>
        <taxon>Actinomycetota</taxon>
        <taxon>Actinomycetes</taxon>
        <taxon>Kitasatosporales</taxon>
        <taxon>Streptomycetaceae</taxon>
        <taxon>Streptomyces</taxon>
    </lineage>
</organism>
<comment type="caution">
    <text evidence="5">The sequence shown here is derived from an EMBL/GenBank/DDBJ whole genome shotgun (WGS) entry which is preliminary data.</text>
</comment>
<evidence type="ECO:0000313" key="6">
    <source>
        <dbReference type="Proteomes" id="UP001165270"/>
    </source>
</evidence>
<keyword evidence="3" id="KW-0804">Transcription</keyword>
<dbReference type="Gene3D" id="3.30.450.40">
    <property type="match status" value="1"/>
</dbReference>
<name>A0ABS9XSR9_9ACTN</name>
<dbReference type="Proteomes" id="UP001165270">
    <property type="component" value="Unassembled WGS sequence"/>
</dbReference>
<dbReference type="EMBL" id="JALDAX010000018">
    <property type="protein sequence ID" value="MCI3244990.1"/>
    <property type="molecule type" value="Genomic_DNA"/>
</dbReference>
<dbReference type="PRINTS" id="PR00038">
    <property type="entry name" value="HTHLUXR"/>
</dbReference>
<dbReference type="PANTHER" id="PTHR44688:SF16">
    <property type="entry name" value="DNA-BINDING TRANSCRIPTIONAL ACTIVATOR DEVR_DOSR"/>
    <property type="match status" value="1"/>
</dbReference>
<dbReference type="InterPro" id="IPR016032">
    <property type="entry name" value="Sig_transdc_resp-reg_C-effctor"/>
</dbReference>
<evidence type="ECO:0000256" key="2">
    <source>
        <dbReference type="ARBA" id="ARBA00023125"/>
    </source>
</evidence>
<dbReference type="RefSeq" id="WP_242712737.1">
    <property type="nucleotide sequence ID" value="NZ_JALDAX010000018.1"/>
</dbReference>
<dbReference type="InterPro" id="IPR003018">
    <property type="entry name" value="GAF"/>
</dbReference>
<sequence length="369" mass="39223">MAAAAASLAHLEHRVSGIHALCRTGLDTDTLRADFLRRLRTIVPVDAAFFATVDPLTLLFTSAVAEEPLGSVTPLFLENEFGQPDVNKFAVLAESADPVSSLDQATDWDRASSARYRDVMAPLGLGDELRAALMVGNRCWGVLCLHREDLPGGFSAEEVRLVRRLAPHLAEGLRRAVTAGAIGAPPPFAAADTPPPGILVLDDSLALVSMTEEAEQWLSDIPGHTWPASGELPVTLHAAAARLILAEREDDLMSLPPSAVRLRGHSGRWLSVHASRLQGPTGPLIGIVIQAVPPTELSSILLSAHGLTNAQQRVAALVLRGHSTREIVADLHISANTVQEHITGIFDKFGVRSRRELVAALLAGGAPPA</sequence>
<evidence type="ECO:0000259" key="4">
    <source>
        <dbReference type="PROSITE" id="PS50043"/>
    </source>
</evidence>
<dbReference type="SMART" id="SM00421">
    <property type="entry name" value="HTH_LUXR"/>
    <property type="match status" value="1"/>
</dbReference>
<dbReference type="PANTHER" id="PTHR44688">
    <property type="entry name" value="DNA-BINDING TRANSCRIPTIONAL ACTIVATOR DEVR_DOSR"/>
    <property type="match status" value="1"/>
</dbReference>
<keyword evidence="2" id="KW-0238">DNA-binding</keyword>
<dbReference type="SMART" id="SM00065">
    <property type="entry name" value="GAF"/>
    <property type="match status" value="1"/>
</dbReference>
<dbReference type="Pfam" id="PF01590">
    <property type="entry name" value="GAF"/>
    <property type="match status" value="1"/>
</dbReference>
<proteinExistence type="predicted"/>
<feature type="domain" description="HTH luxR-type" evidence="4">
    <location>
        <begin position="300"/>
        <end position="365"/>
    </location>
</feature>
<dbReference type="InterPro" id="IPR000792">
    <property type="entry name" value="Tscrpt_reg_LuxR_C"/>
</dbReference>
<keyword evidence="6" id="KW-1185">Reference proteome</keyword>
<dbReference type="Pfam" id="PF00196">
    <property type="entry name" value="GerE"/>
    <property type="match status" value="1"/>
</dbReference>
<dbReference type="InterPro" id="IPR029016">
    <property type="entry name" value="GAF-like_dom_sf"/>
</dbReference>
<evidence type="ECO:0000313" key="5">
    <source>
        <dbReference type="EMBL" id="MCI3244990.1"/>
    </source>
</evidence>
<dbReference type="SUPFAM" id="SSF46894">
    <property type="entry name" value="C-terminal effector domain of the bipartite response regulators"/>
    <property type="match status" value="1"/>
</dbReference>
<dbReference type="CDD" id="cd06170">
    <property type="entry name" value="LuxR_C_like"/>
    <property type="match status" value="1"/>
</dbReference>
<protein>
    <submittedName>
        <fullName evidence="5">LuxR C-terminal-related transcriptional regulator</fullName>
    </submittedName>
</protein>
<dbReference type="SUPFAM" id="SSF55781">
    <property type="entry name" value="GAF domain-like"/>
    <property type="match status" value="1"/>
</dbReference>
<accession>A0ABS9XSR9</accession>
<keyword evidence="1" id="KW-0805">Transcription regulation</keyword>
<dbReference type="PROSITE" id="PS50043">
    <property type="entry name" value="HTH_LUXR_2"/>
    <property type="match status" value="1"/>
</dbReference>